<name>A0A5C8ZSZ5_9GAMM</name>
<dbReference type="Proteomes" id="UP000321039">
    <property type="component" value="Unassembled WGS sequence"/>
</dbReference>
<protein>
    <submittedName>
        <fullName evidence="3">Uncharacterized protein</fullName>
    </submittedName>
</protein>
<feature type="transmembrane region" description="Helical" evidence="2">
    <location>
        <begin position="60"/>
        <end position="78"/>
    </location>
</feature>
<evidence type="ECO:0000313" key="4">
    <source>
        <dbReference type="Proteomes" id="UP000321039"/>
    </source>
</evidence>
<feature type="compositionally biased region" description="Basic and acidic residues" evidence="1">
    <location>
        <begin position="1"/>
        <end position="12"/>
    </location>
</feature>
<organism evidence="3 4">
    <name type="scientific">Parahaliea maris</name>
    <dbReference type="NCBI Taxonomy" id="2716870"/>
    <lineage>
        <taxon>Bacteria</taxon>
        <taxon>Pseudomonadati</taxon>
        <taxon>Pseudomonadota</taxon>
        <taxon>Gammaproteobacteria</taxon>
        <taxon>Cellvibrionales</taxon>
        <taxon>Halieaceae</taxon>
        <taxon>Parahaliea</taxon>
    </lineage>
</organism>
<dbReference type="AlphaFoldDB" id="A0A5C8ZSZ5"/>
<keyword evidence="2" id="KW-0812">Transmembrane</keyword>
<evidence type="ECO:0000256" key="2">
    <source>
        <dbReference type="SAM" id="Phobius"/>
    </source>
</evidence>
<keyword evidence="2" id="KW-1133">Transmembrane helix</keyword>
<dbReference type="EMBL" id="VRZA01000007">
    <property type="protein sequence ID" value="TXS90800.1"/>
    <property type="molecule type" value="Genomic_DNA"/>
</dbReference>
<keyword evidence="2" id="KW-0472">Membrane</keyword>
<comment type="caution">
    <text evidence="3">The sequence shown here is derived from an EMBL/GenBank/DDBJ whole genome shotgun (WGS) entry which is preliminary data.</text>
</comment>
<reference evidence="3 4" key="1">
    <citation type="submission" date="2019-08" db="EMBL/GenBank/DDBJ databases">
        <title>Parahaliea maris sp. nov., isolated from the surface seawater.</title>
        <authorList>
            <person name="Liu Y."/>
        </authorList>
    </citation>
    <scope>NUCLEOTIDE SEQUENCE [LARGE SCALE GENOMIC DNA]</scope>
    <source>
        <strain evidence="3 4">HSLHS9</strain>
    </source>
</reference>
<accession>A0A5C8ZSZ5</accession>
<keyword evidence="4" id="KW-1185">Reference proteome</keyword>
<evidence type="ECO:0000313" key="3">
    <source>
        <dbReference type="EMBL" id="TXS90800.1"/>
    </source>
</evidence>
<evidence type="ECO:0000256" key="1">
    <source>
        <dbReference type="SAM" id="MobiDB-lite"/>
    </source>
</evidence>
<feature type="region of interest" description="Disordered" evidence="1">
    <location>
        <begin position="1"/>
        <end position="38"/>
    </location>
</feature>
<gene>
    <name evidence="3" type="ORF">FV139_17655</name>
</gene>
<proteinExistence type="predicted"/>
<dbReference type="RefSeq" id="WP_148069798.1">
    <property type="nucleotide sequence ID" value="NZ_VRZA01000007.1"/>
</dbReference>
<feature type="compositionally biased region" description="Polar residues" evidence="1">
    <location>
        <begin position="28"/>
        <end position="38"/>
    </location>
</feature>
<sequence>MSEAAETMREKTSQAMDTAGDMLDSAESYGSGTPDKTVTQQHPIEATQTEQSNVSWMERGIWLSLIIIIVLVGYILHLQKRLEDKEE</sequence>